<dbReference type="Proteomes" id="UP000243605">
    <property type="component" value="Unassembled WGS sequence"/>
</dbReference>
<feature type="transmembrane region" description="Helical" evidence="1">
    <location>
        <begin position="187"/>
        <end position="213"/>
    </location>
</feature>
<proteinExistence type="predicted"/>
<feature type="transmembrane region" description="Helical" evidence="1">
    <location>
        <begin position="233"/>
        <end position="252"/>
    </location>
</feature>
<accession>A0A662Z5C7</accession>
<evidence type="ECO:0000256" key="1">
    <source>
        <dbReference type="SAM" id="Phobius"/>
    </source>
</evidence>
<dbReference type="RefSeq" id="WP_091476209.1">
    <property type="nucleotide sequence ID" value="NZ_FOIT01000006.1"/>
</dbReference>
<feature type="transmembrane region" description="Helical" evidence="1">
    <location>
        <begin position="453"/>
        <end position="474"/>
    </location>
</feature>
<feature type="transmembrane region" description="Helical" evidence="1">
    <location>
        <begin position="331"/>
        <end position="354"/>
    </location>
</feature>
<name>A0A662Z5C7_9STAP</name>
<feature type="transmembrane region" description="Helical" evidence="1">
    <location>
        <begin position="383"/>
        <end position="403"/>
    </location>
</feature>
<dbReference type="AlphaFoldDB" id="A0A662Z5C7"/>
<feature type="transmembrane region" description="Helical" evidence="1">
    <location>
        <begin position="285"/>
        <end position="304"/>
    </location>
</feature>
<organism evidence="2 3">
    <name type="scientific">Aliicoccus persicus</name>
    <dbReference type="NCBI Taxonomy" id="930138"/>
    <lineage>
        <taxon>Bacteria</taxon>
        <taxon>Bacillati</taxon>
        <taxon>Bacillota</taxon>
        <taxon>Bacilli</taxon>
        <taxon>Bacillales</taxon>
        <taxon>Staphylococcaceae</taxon>
        <taxon>Aliicoccus</taxon>
    </lineage>
</organism>
<reference evidence="2 3" key="1">
    <citation type="submission" date="2016-10" db="EMBL/GenBank/DDBJ databases">
        <authorList>
            <person name="Varghese N."/>
            <person name="Submissions S."/>
        </authorList>
    </citation>
    <scope>NUCLEOTIDE SEQUENCE [LARGE SCALE GENOMIC DNA]</scope>
    <source>
        <strain evidence="2 3">IBRC-M10081</strain>
    </source>
</reference>
<feature type="transmembrane region" description="Helical" evidence="1">
    <location>
        <begin position="12"/>
        <end position="34"/>
    </location>
</feature>
<feature type="transmembrane region" description="Helical" evidence="1">
    <location>
        <begin position="124"/>
        <end position="145"/>
    </location>
</feature>
<protein>
    <submittedName>
        <fullName evidence="2">ABC-2 type transport system permease protein</fullName>
    </submittedName>
</protein>
<keyword evidence="1" id="KW-0472">Membrane</keyword>
<gene>
    <name evidence="2" type="ORF">SAMN05192557_1857</name>
</gene>
<evidence type="ECO:0000313" key="3">
    <source>
        <dbReference type="Proteomes" id="UP000243605"/>
    </source>
</evidence>
<evidence type="ECO:0000313" key="2">
    <source>
        <dbReference type="EMBL" id="SEW15266.1"/>
    </source>
</evidence>
<feature type="transmembrane region" description="Helical" evidence="1">
    <location>
        <begin position="70"/>
        <end position="92"/>
    </location>
</feature>
<sequence length="525" mass="58791">MNYIRLQIKALWLKVSIWVGSLSILTILIAFMIGELYSNPFERMNMRMAMDSPAMVAMAGPIPPGDFTEAALFMVVTVLFLGLAYGLFNILIANQVVKHEENEGLTELLIASGIGRKALFVNHVMVGILINIPFFIITILGLTLVNVNGSEFIDHVVFISAITLFGLLFYALTMAIGAFVTTSDMTFGIALSVLIGMYLYRAITDVVDISYSVVSPYHWLSRLDAYGGNNIEWLIPFSILIIFFAIAYFVTLKRDVGDGIIHPKVTHRSRNISSYPKLLFTQSRMLIIAWFVALIVTGLSYGSVLEDIEEIMANNFIMNAAVQAGQIDNPVLFFISMISIITAIISMFPGLMIMGKLLKEERLRLEWMSAGVDIKRINPTRIIITHIIFAIVASIAAHALYAISLYSMTLLVEDFPTEPIDYVYALISEGSVIVLMIGLVTLFYGISYKMFKLIWPVIAFLFIISYVGTILQFPDWLLNVSPFHHLGHIFVDGPMWNVIVILYATALILMIIGVMLYRRRDIQNG</sequence>
<feature type="transmembrane region" description="Helical" evidence="1">
    <location>
        <begin position="494"/>
        <end position="517"/>
    </location>
</feature>
<dbReference type="EMBL" id="FOIT01000006">
    <property type="protein sequence ID" value="SEW15266.1"/>
    <property type="molecule type" value="Genomic_DNA"/>
</dbReference>
<feature type="transmembrane region" description="Helical" evidence="1">
    <location>
        <begin position="423"/>
        <end position="446"/>
    </location>
</feature>
<keyword evidence="1" id="KW-1133">Transmembrane helix</keyword>
<feature type="transmembrane region" description="Helical" evidence="1">
    <location>
        <begin position="157"/>
        <end position="180"/>
    </location>
</feature>
<keyword evidence="3" id="KW-1185">Reference proteome</keyword>
<keyword evidence="1" id="KW-0812">Transmembrane</keyword>
<dbReference type="OrthoDB" id="2014935at2"/>